<evidence type="ECO:0000313" key="1">
    <source>
        <dbReference type="EMBL" id="AWV99086.1"/>
    </source>
</evidence>
<evidence type="ECO:0000313" key="2">
    <source>
        <dbReference type="Proteomes" id="UP000249873"/>
    </source>
</evidence>
<dbReference type="KEGG" id="als:DJ013_13285"/>
<dbReference type="EMBL" id="CP029480">
    <property type="protein sequence ID" value="AWV99086.1"/>
    <property type="molecule type" value="Genomic_DNA"/>
</dbReference>
<proteinExistence type="predicted"/>
<dbReference type="Proteomes" id="UP000249873">
    <property type="component" value="Chromosome"/>
</dbReference>
<sequence>MGYVIFLIKGTTTLSPCGDSAKGNYYWAILLEKSAVKERTESLAETLFKGKGTAKGLTEPLT</sequence>
<organism evidence="1 2">
    <name type="scientific">Arcticibacterium luteifluviistationis</name>
    <dbReference type="NCBI Taxonomy" id="1784714"/>
    <lineage>
        <taxon>Bacteria</taxon>
        <taxon>Pseudomonadati</taxon>
        <taxon>Bacteroidota</taxon>
        <taxon>Cytophagia</taxon>
        <taxon>Cytophagales</taxon>
        <taxon>Leadbetterellaceae</taxon>
        <taxon>Arcticibacterium</taxon>
    </lineage>
</organism>
<protein>
    <submittedName>
        <fullName evidence="1">Uncharacterized protein</fullName>
    </submittedName>
</protein>
<accession>A0A2Z4GCX7</accession>
<keyword evidence="2" id="KW-1185">Reference proteome</keyword>
<name>A0A2Z4GCX7_9BACT</name>
<reference evidence="1 2" key="1">
    <citation type="submission" date="2018-05" db="EMBL/GenBank/DDBJ databases">
        <title>Complete genome sequence of Arcticibacterium luteifluviistationis SM1504T, a cytophagaceae bacterium isolated from Arctic surface seawater.</title>
        <authorList>
            <person name="Li Y."/>
            <person name="Qin Q.-L."/>
        </authorList>
    </citation>
    <scope>NUCLEOTIDE SEQUENCE [LARGE SCALE GENOMIC DNA]</scope>
    <source>
        <strain evidence="1 2">SM1504</strain>
    </source>
</reference>
<dbReference type="AlphaFoldDB" id="A0A2Z4GCX7"/>
<gene>
    <name evidence="1" type="ORF">DJ013_13285</name>
</gene>